<evidence type="ECO:0000313" key="3">
    <source>
        <dbReference type="Proteomes" id="UP001234178"/>
    </source>
</evidence>
<accession>A0ABR0A2J4</accession>
<protein>
    <submittedName>
        <fullName evidence="2">Uncharacterized protein</fullName>
    </submittedName>
</protein>
<feature type="compositionally biased region" description="Basic and acidic residues" evidence="1">
    <location>
        <begin position="1"/>
        <end position="14"/>
    </location>
</feature>
<name>A0ABR0A2J4_9CRUS</name>
<comment type="caution">
    <text evidence="2">The sequence shown here is derived from an EMBL/GenBank/DDBJ whole genome shotgun (WGS) entry which is preliminary data.</text>
</comment>
<dbReference type="EMBL" id="JAOYFB010000036">
    <property type="protein sequence ID" value="KAK4019385.1"/>
    <property type="molecule type" value="Genomic_DNA"/>
</dbReference>
<evidence type="ECO:0000256" key="1">
    <source>
        <dbReference type="SAM" id="MobiDB-lite"/>
    </source>
</evidence>
<reference evidence="2 3" key="1">
    <citation type="journal article" date="2023" name="Nucleic Acids Res.">
        <title>The hologenome of Daphnia magna reveals possible DNA methylation and microbiome-mediated evolution of the host genome.</title>
        <authorList>
            <person name="Chaturvedi A."/>
            <person name="Li X."/>
            <person name="Dhandapani V."/>
            <person name="Marshall H."/>
            <person name="Kissane S."/>
            <person name="Cuenca-Cambronero M."/>
            <person name="Asole G."/>
            <person name="Calvet F."/>
            <person name="Ruiz-Romero M."/>
            <person name="Marangio P."/>
            <person name="Guigo R."/>
            <person name="Rago D."/>
            <person name="Mirbahai L."/>
            <person name="Eastwood N."/>
            <person name="Colbourne J.K."/>
            <person name="Zhou J."/>
            <person name="Mallon E."/>
            <person name="Orsini L."/>
        </authorList>
    </citation>
    <scope>NUCLEOTIDE SEQUENCE [LARGE SCALE GENOMIC DNA]</scope>
    <source>
        <strain evidence="2">LRV0_1</strain>
    </source>
</reference>
<dbReference type="Proteomes" id="UP001234178">
    <property type="component" value="Unassembled WGS sequence"/>
</dbReference>
<feature type="compositionally biased region" description="Basic and acidic residues" evidence="1">
    <location>
        <begin position="23"/>
        <end position="36"/>
    </location>
</feature>
<keyword evidence="3" id="KW-1185">Reference proteome</keyword>
<proteinExistence type="predicted"/>
<sequence>MYKWHMEEGGRNERGDDDEQEEGSWKERVRLEWPKDNKKRIGGLEMDGMNKKEEEEGQNLKTNQ</sequence>
<feature type="region of interest" description="Disordered" evidence="1">
    <location>
        <begin position="1"/>
        <end position="64"/>
    </location>
</feature>
<gene>
    <name evidence="2" type="ORF">OUZ56_001408</name>
</gene>
<evidence type="ECO:0000313" key="2">
    <source>
        <dbReference type="EMBL" id="KAK4019385.1"/>
    </source>
</evidence>
<organism evidence="2 3">
    <name type="scientific">Daphnia magna</name>
    <dbReference type="NCBI Taxonomy" id="35525"/>
    <lineage>
        <taxon>Eukaryota</taxon>
        <taxon>Metazoa</taxon>
        <taxon>Ecdysozoa</taxon>
        <taxon>Arthropoda</taxon>
        <taxon>Crustacea</taxon>
        <taxon>Branchiopoda</taxon>
        <taxon>Diplostraca</taxon>
        <taxon>Cladocera</taxon>
        <taxon>Anomopoda</taxon>
        <taxon>Daphniidae</taxon>
        <taxon>Daphnia</taxon>
    </lineage>
</organism>